<dbReference type="EMBL" id="JABWDY010010247">
    <property type="protein sequence ID" value="KAF5200810.1"/>
    <property type="molecule type" value="Genomic_DNA"/>
</dbReference>
<evidence type="ECO:0000256" key="2">
    <source>
        <dbReference type="ARBA" id="ARBA00022617"/>
    </source>
</evidence>
<keyword evidence="2" id="KW-0349">Heme</keyword>
<keyword evidence="6" id="KW-0175">Coiled coil</keyword>
<evidence type="ECO:0000313" key="7">
    <source>
        <dbReference type="EMBL" id="KAF5200810.1"/>
    </source>
</evidence>
<comment type="caution">
    <text evidence="7">The sequence shown here is derived from an EMBL/GenBank/DDBJ whole genome shotgun (WGS) entry which is preliminary data.</text>
</comment>
<proteinExistence type="inferred from homology"/>
<dbReference type="GO" id="GO:0044550">
    <property type="term" value="P:secondary metabolite biosynthetic process"/>
    <property type="evidence" value="ECO:0007669"/>
    <property type="project" value="UniProtKB-ARBA"/>
</dbReference>
<dbReference type="AlphaFoldDB" id="A0A7J6WW68"/>
<evidence type="ECO:0000256" key="5">
    <source>
        <dbReference type="ARBA" id="ARBA00023004"/>
    </source>
</evidence>
<dbReference type="Pfam" id="PF00067">
    <property type="entry name" value="p450"/>
    <property type="match status" value="1"/>
</dbReference>
<dbReference type="GO" id="GO:0004497">
    <property type="term" value="F:monooxygenase activity"/>
    <property type="evidence" value="ECO:0007669"/>
    <property type="project" value="InterPro"/>
</dbReference>
<name>A0A7J6WW68_THATH</name>
<keyword evidence="4" id="KW-0560">Oxidoreductase</keyword>
<keyword evidence="3" id="KW-0479">Metal-binding</keyword>
<keyword evidence="8" id="KW-1185">Reference proteome</keyword>
<dbReference type="Proteomes" id="UP000554482">
    <property type="component" value="Unassembled WGS sequence"/>
</dbReference>
<gene>
    <name evidence="7" type="ORF">FRX31_009603</name>
</gene>
<dbReference type="Gene3D" id="1.10.630.10">
    <property type="entry name" value="Cytochrome P450"/>
    <property type="match status" value="1"/>
</dbReference>
<sequence>MKHGPLMLLQLGEVPTIIASSPRVAKEILKDNGEIFSDRAEWFAGNIMGYGGIGILLSPYGGHWRQLRKICNLGLFSAKKVQSFMSVREEEVAKLVESVLSMAGQPVNLSKMIFSSVNDITCRAIFGEKCKENKIFLALVKEFVEVSATFQIADLFPSYKFLHGISGVKHRLEKIHQEIDKILEEIINEHRQNRAVKMQEDLLDVLLRLQNDNKLEFPLENNCIKALILVSISSKP</sequence>
<evidence type="ECO:0000256" key="3">
    <source>
        <dbReference type="ARBA" id="ARBA00022723"/>
    </source>
</evidence>
<dbReference type="InterPro" id="IPR001128">
    <property type="entry name" value="Cyt_P450"/>
</dbReference>
<protein>
    <submittedName>
        <fullName evidence="7">Cytochrome p450</fullName>
    </submittedName>
</protein>
<keyword evidence="5" id="KW-0408">Iron</keyword>
<dbReference type="SUPFAM" id="SSF48264">
    <property type="entry name" value="Cytochrome P450"/>
    <property type="match status" value="1"/>
</dbReference>
<dbReference type="GO" id="GO:0016705">
    <property type="term" value="F:oxidoreductase activity, acting on paired donors, with incorporation or reduction of molecular oxygen"/>
    <property type="evidence" value="ECO:0007669"/>
    <property type="project" value="InterPro"/>
</dbReference>
<feature type="coiled-coil region" evidence="6">
    <location>
        <begin position="165"/>
        <end position="192"/>
    </location>
</feature>
<evidence type="ECO:0000256" key="4">
    <source>
        <dbReference type="ARBA" id="ARBA00023002"/>
    </source>
</evidence>
<dbReference type="GO" id="GO:0020037">
    <property type="term" value="F:heme binding"/>
    <property type="evidence" value="ECO:0007669"/>
    <property type="project" value="InterPro"/>
</dbReference>
<reference evidence="7 8" key="1">
    <citation type="submission" date="2020-06" db="EMBL/GenBank/DDBJ databases">
        <title>Transcriptomic and genomic resources for Thalictrum thalictroides and T. hernandezii: Facilitating candidate gene discovery in an emerging model plant lineage.</title>
        <authorList>
            <person name="Arias T."/>
            <person name="Riano-Pachon D.M."/>
            <person name="Di Stilio V.S."/>
        </authorList>
    </citation>
    <scope>NUCLEOTIDE SEQUENCE [LARGE SCALE GENOMIC DNA]</scope>
    <source>
        <strain evidence="8">cv. WT478/WT964</strain>
        <tissue evidence="7">Leaves</tissue>
    </source>
</reference>
<evidence type="ECO:0000256" key="6">
    <source>
        <dbReference type="SAM" id="Coils"/>
    </source>
</evidence>
<dbReference type="OrthoDB" id="2789670at2759"/>
<dbReference type="InterPro" id="IPR036396">
    <property type="entry name" value="Cyt_P450_sf"/>
</dbReference>
<evidence type="ECO:0000256" key="1">
    <source>
        <dbReference type="ARBA" id="ARBA00010617"/>
    </source>
</evidence>
<dbReference type="GO" id="GO:0005506">
    <property type="term" value="F:iron ion binding"/>
    <property type="evidence" value="ECO:0007669"/>
    <property type="project" value="InterPro"/>
</dbReference>
<dbReference type="PANTHER" id="PTHR47955">
    <property type="entry name" value="CYTOCHROME P450 FAMILY 71 PROTEIN"/>
    <property type="match status" value="1"/>
</dbReference>
<dbReference type="PANTHER" id="PTHR47955:SF8">
    <property type="entry name" value="CYTOCHROME P450 71D11-LIKE"/>
    <property type="match status" value="1"/>
</dbReference>
<comment type="similarity">
    <text evidence="1">Belongs to the cytochrome P450 family.</text>
</comment>
<organism evidence="7 8">
    <name type="scientific">Thalictrum thalictroides</name>
    <name type="common">Rue-anemone</name>
    <name type="synonym">Anemone thalictroides</name>
    <dbReference type="NCBI Taxonomy" id="46969"/>
    <lineage>
        <taxon>Eukaryota</taxon>
        <taxon>Viridiplantae</taxon>
        <taxon>Streptophyta</taxon>
        <taxon>Embryophyta</taxon>
        <taxon>Tracheophyta</taxon>
        <taxon>Spermatophyta</taxon>
        <taxon>Magnoliopsida</taxon>
        <taxon>Ranunculales</taxon>
        <taxon>Ranunculaceae</taxon>
        <taxon>Thalictroideae</taxon>
        <taxon>Thalictrum</taxon>
    </lineage>
</organism>
<accession>A0A7J6WW68</accession>
<evidence type="ECO:0000313" key="8">
    <source>
        <dbReference type="Proteomes" id="UP000554482"/>
    </source>
</evidence>